<accession>A0A7J0EI15</accession>
<protein>
    <submittedName>
        <fullName evidence="2">NAD(P)-binding Rossmann-fold superfamily protein</fullName>
    </submittedName>
</protein>
<dbReference type="OrthoDB" id="1731983at2759"/>
<comment type="caution">
    <text evidence="2">The sequence shown here is derived from an EMBL/GenBank/DDBJ whole genome shotgun (WGS) entry which is preliminary data.</text>
</comment>
<evidence type="ECO:0000313" key="3">
    <source>
        <dbReference type="Proteomes" id="UP000585474"/>
    </source>
</evidence>
<feature type="compositionally biased region" description="Polar residues" evidence="1">
    <location>
        <begin position="39"/>
        <end position="60"/>
    </location>
</feature>
<feature type="compositionally biased region" description="Pro residues" evidence="1">
    <location>
        <begin position="1"/>
        <end position="14"/>
    </location>
</feature>
<keyword evidence="3" id="KW-1185">Reference proteome</keyword>
<feature type="region of interest" description="Disordered" evidence="1">
    <location>
        <begin position="83"/>
        <end position="105"/>
    </location>
</feature>
<name>A0A7J0EI15_9ERIC</name>
<dbReference type="PANTHER" id="PTHR32487">
    <property type="entry name" value="3-OXO-DELTA(4,5)-STEROID 5-BETA-REDUCTASE"/>
    <property type="match status" value="1"/>
</dbReference>
<sequence>MPPTTPTSSPPSPTSPTSSTSPGPTDPPRSRTVRPTAPCSATSSQQWSPMPPISATSASKPAINTTRAHLRCRSLGVGTGGWDRAFGTEDPQRPMTRPSPKTCPRYTTEISIIPSKASSLRKRQNSTYGPRWTQMAKKEAINCSNEDVYKWKHLWRVLTEQFRLEDEEFDEREAAASLAEWMRDKGQVWDEIVRENGLVETKLEEVAV</sequence>
<organism evidence="2 3">
    <name type="scientific">Actinidia rufa</name>
    <dbReference type="NCBI Taxonomy" id="165716"/>
    <lineage>
        <taxon>Eukaryota</taxon>
        <taxon>Viridiplantae</taxon>
        <taxon>Streptophyta</taxon>
        <taxon>Embryophyta</taxon>
        <taxon>Tracheophyta</taxon>
        <taxon>Spermatophyta</taxon>
        <taxon>Magnoliopsida</taxon>
        <taxon>eudicotyledons</taxon>
        <taxon>Gunneridae</taxon>
        <taxon>Pentapetalae</taxon>
        <taxon>asterids</taxon>
        <taxon>Ericales</taxon>
        <taxon>Actinidiaceae</taxon>
        <taxon>Actinidia</taxon>
    </lineage>
</organism>
<evidence type="ECO:0000313" key="2">
    <source>
        <dbReference type="EMBL" id="GFY86020.1"/>
    </source>
</evidence>
<dbReference type="EMBL" id="BJWL01000004">
    <property type="protein sequence ID" value="GFY86020.1"/>
    <property type="molecule type" value="Genomic_DNA"/>
</dbReference>
<proteinExistence type="predicted"/>
<dbReference type="Gene3D" id="3.40.50.720">
    <property type="entry name" value="NAD(P)-binding Rossmann-like Domain"/>
    <property type="match status" value="1"/>
</dbReference>
<dbReference type="Proteomes" id="UP000585474">
    <property type="component" value="Unassembled WGS sequence"/>
</dbReference>
<dbReference type="AlphaFoldDB" id="A0A7J0EI15"/>
<evidence type="ECO:0000256" key="1">
    <source>
        <dbReference type="SAM" id="MobiDB-lite"/>
    </source>
</evidence>
<reference evidence="2 3" key="1">
    <citation type="submission" date="2019-07" db="EMBL/GenBank/DDBJ databases">
        <title>De Novo Assembly of kiwifruit Actinidia rufa.</title>
        <authorList>
            <person name="Sugita-Konishi S."/>
            <person name="Sato K."/>
            <person name="Mori E."/>
            <person name="Abe Y."/>
            <person name="Kisaki G."/>
            <person name="Hamano K."/>
            <person name="Suezawa K."/>
            <person name="Otani M."/>
            <person name="Fukuda T."/>
            <person name="Manabe T."/>
            <person name="Gomi K."/>
            <person name="Tabuchi M."/>
            <person name="Akimitsu K."/>
            <person name="Kataoka I."/>
        </authorList>
    </citation>
    <scope>NUCLEOTIDE SEQUENCE [LARGE SCALE GENOMIC DNA]</scope>
    <source>
        <strain evidence="3">cv. Fuchu</strain>
    </source>
</reference>
<feature type="region of interest" description="Disordered" evidence="1">
    <location>
        <begin position="1"/>
        <end position="60"/>
    </location>
</feature>
<gene>
    <name evidence="2" type="ORF">Acr_04g0007580</name>
</gene>
<dbReference type="PANTHER" id="PTHR32487:SF0">
    <property type="entry name" value="3-OXO-DELTA(4,5)-STEROID 5-BETA-REDUCTASE"/>
    <property type="match status" value="1"/>
</dbReference>